<dbReference type="SMART" id="SM00364">
    <property type="entry name" value="LRR_BAC"/>
    <property type="match status" value="8"/>
</dbReference>
<keyword evidence="8" id="KW-0418">Kinase</keyword>
<evidence type="ECO:0000256" key="14">
    <source>
        <dbReference type="SAM" id="MobiDB-lite"/>
    </source>
</evidence>
<evidence type="ECO:0000256" key="5">
    <source>
        <dbReference type="ARBA" id="ARBA00022679"/>
    </source>
</evidence>
<name>A0A7R9BLW3_9CRUS</name>
<dbReference type="GO" id="GO:0005525">
    <property type="term" value="F:GTP binding"/>
    <property type="evidence" value="ECO:0007669"/>
    <property type="project" value="UniProtKB-KW"/>
</dbReference>
<evidence type="ECO:0000256" key="13">
    <source>
        <dbReference type="PROSITE-ProRule" id="PRU00023"/>
    </source>
</evidence>
<dbReference type="FunFam" id="3.40.50.300:FF:001518">
    <property type="entry name" value="Leucine-rich repeat kinase, isoform C"/>
    <property type="match status" value="1"/>
</dbReference>
<dbReference type="Gene3D" id="3.30.70.1390">
    <property type="entry name" value="ROC domain from the Parkinson's disease-associated leucine-rich repeat kinase 2"/>
    <property type="match status" value="1"/>
</dbReference>
<dbReference type="InterPro" id="IPR003591">
    <property type="entry name" value="Leu-rich_rpt_typical-subtyp"/>
</dbReference>
<dbReference type="InterPro" id="IPR020859">
    <property type="entry name" value="ROC"/>
</dbReference>
<dbReference type="EMBL" id="CAJPEX010000675">
    <property type="protein sequence ID" value="CAG0916811.1"/>
    <property type="molecule type" value="Genomic_DNA"/>
</dbReference>
<dbReference type="InterPro" id="IPR056602">
    <property type="entry name" value="Beta-prop_LRRK2"/>
</dbReference>
<dbReference type="Pfam" id="PF12796">
    <property type="entry name" value="Ank_2"/>
    <property type="match status" value="1"/>
</dbReference>
<dbReference type="PANTHER" id="PTHR24198:SF169">
    <property type="entry name" value="NON-SPECIFIC SERINE_THREONINE PROTEIN KINASE"/>
    <property type="match status" value="1"/>
</dbReference>
<dbReference type="Proteomes" id="UP000678499">
    <property type="component" value="Unassembled WGS sequence"/>
</dbReference>
<dbReference type="Pfam" id="PF08477">
    <property type="entry name" value="Roc"/>
    <property type="match status" value="1"/>
</dbReference>
<dbReference type="SMART" id="SM00220">
    <property type="entry name" value="S_TKc"/>
    <property type="match status" value="1"/>
</dbReference>
<keyword evidence="18" id="KW-1185">Reference proteome</keyword>
<dbReference type="InterPro" id="IPR011047">
    <property type="entry name" value="Quinoprotein_ADH-like_sf"/>
</dbReference>
<dbReference type="Pfam" id="PF16095">
    <property type="entry name" value="COR-A"/>
    <property type="match status" value="1"/>
</dbReference>
<dbReference type="PROSITE" id="PS51424">
    <property type="entry name" value="ROC"/>
    <property type="match status" value="1"/>
</dbReference>
<comment type="catalytic activity">
    <reaction evidence="11">
        <text>L-threonyl-[protein] + ATP = O-phospho-L-threonyl-[protein] + ADP + H(+)</text>
        <dbReference type="Rhea" id="RHEA:46608"/>
        <dbReference type="Rhea" id="RHEA-COMP:11060"/>
        <dbReference type="Rhea" id="RHEA-COMP:11605"/>
        <dbReference type="ChEBI" id="CHEBI:15378"/>
        <dbReference type="ChEBI" id="CHEBI:30013"/>
        <dbReference type="ChEBI" id="CHEBI:30616"/>
        <dbReference type="ChEBI" id="CHEBI:61977"/>
        <dbReference type="ChEBI" id="CHEBI:456216"/>
        <dbReference type="EC" id="2.7.11.1"/>
    </reaction>
</comment>
<evidence type="ECO:0000256" key="11">
    <source>
        <dbReference type="ARBA" id="ARBA00047899"/>
    </source>
</evidence>
<keyword evidence="10 13" id="KW-0040">ANK repeat</keyword>
<keyword evidence="3" id="KW-0723">Serine/threonine-protein kinase</keyword>
<protein>
    <recommendedName>
        <fullName evidence="2">non-specific serine/threonine protein kinase</fullName>
        <ecNumber evidence="2">2.7.11.1</ecNumber>
    </recommendedName>
</protein>
<evidence type="ECO:0000256" key="3">
    <source>
        <dbReference type="ARBA" id="ARBA00022527"/>
    </source>
</evidence>
<keyword evidence="7" id="KW-0547">Nucleotide-binding</keyword>
<evidence type="ECO:0000256" key="7">
    <source>
        <dbReference type="ARBA" id="ARBA00022741"/>
    </source>
</evidence>
<dbReference type="SMART" id="SM00248">
    <property type="entry name" value="ANK"/>
    <property type="match status" value="9"/>
</dbReference>
<dbReference type="EMBL" id="OA882712">
    <property type="protein sequence ID" value="CAD7276659.1"/>
    <property type="molecule type" value="Genomic_DNA"/>
</dbReference>
<dbReference type="FunFam" id="1.10.510.10:FF:001242">
    <property type="entry name" value="Leucine-rich repeat serine/threonine-protein kinase 1"/>
    <property type="match status" value="1"/>
</dbReference>
<dbReference type="GO" id="GO:0004674">
    <property type="term" value="F:protein serine/threonine kinase activity"/>
    <property type="evidence" value="ECO:0007669"/>
    <property type="project" value="UniProtKB-KW"/>
</dbReference>
<feature type="region of interest" description="Disordered" evidence="14">
    <location>
        <begin position="1835"/>
        <end position="1865"/>
    </location>
</feature>
<dbReference type="SMART" id="SM00369">
    <property type="entry name" value="LRR_TYP"/>
    <property type="match status" value="8"/>
</dbReference>
<dbReference type="OrthoDB" id="10252328at2759"/>
<comment type="cofactor">
    <cofactor evidence="1">
        <name>Mg(2+)</name>
        <dbReference type="ChEBI" id="CHEBI:18420"/>
    </cofactor>
</comment>
<dbReference type="Gene3D" id="3.40.50.300">
    <property type="entry name" value="P-loop containing nucleotide triphosphate hydrolases"/>
    <property type="match status" value="1"/>
</dbReference>
<feature type="repeat" description="ANK" evidence="13">
    <location>
        <begin position="49"/>
        <end position="81"/>
    </location>
</feature>
<proteinExistence type="predicted"/>
<dbReference type="InterPro" id="IPR032171">
    <property type="entry name" value="COR-A"/>
</dbReference>
<dbReference type="Pfam" id="PF23748">
    <property type="entry name" value="Beta-prop_LRRK2"/>
    <property type="match status" value="1"/>
</dbReference>
<dbReference type="PANTHER" id="PTHR24198">
    <property type="entry name" value="ANKYRIN REPEAT AND PROTEIN KINASE DOMAIN-CONTAINING PROTEIN"/>
    <property type="match status" value="1"/>
</dbReference>
<evidence type="ECO:0000256" key="12">
    <source>
        <dbReference type="ARBA" id="ARBA00048679"/>
    </source>
</evidence>
<evidence type="ECO:0000256" key="4">
    <source>
        <dbReference type="ARBA" id="ARBA00022614"/>
    </source>
</evidence>
<evidence type="ECO:0000313" key="17">
    <source>
        <dbReference type="EMBL" id="CAD7276659.1"/>
    </source>
</evidence>
<dbReference type="InterPro" id="IPR025875">
    <property type="entry name" value="Leu-rich_rpt_4"/>
</dbReference>
<evidence type="ECO:0000313" key="18">
    <source>
        <dbReference type="Proteomes" id="UP000678499"/>
    </source>
</evidence>
<feature type="compositionally biased region" description="Polar residues" evidence="14">
    <location>
        <begin position="1856"/>
        <end position="1865"/>
    </location>
</feature>
<dbReference type="InterPro" id="IPR011009">
    <property type="entry name" value="Kinase-like_dom_sf"/>
</dbReference>
<dbReference type="Pfam" id="PF00023">
    <property type="entry name" value="Ank"/>
    <property type="match status" value="1"/>
</dbReference>
<evidence type="ECO:0000259" key="16">
    <source>
        <dbReference type="PROSITE" id="PS51424"/>
    </source>
</evidence>
<dbReference type="Pfam" id="PF13855">
    <property type="entry name" value="LRR_8"/>
    <property type="match status" value="1"/>
</dbReference>
<organism evidence="17">
    <name type="scientific">Notodromas monacha</name>
    <dbReference type="NCBI Taxonomy" id="399045"/>
    <lineage>
        <taxon>Eukaryota</taxon>
        <taxon>Metazoa</taxon>
        <taxon>Ecdysozoa</taxon>
        <taxon>Arthropoda</taxon>
        <taxon>Crustacea</taxon>
        <taxon>Oligostraca</taxon>
        <taxon>Ostracoda</taxon>
        <taxon>Podocopa</taxon>
        <taxon>Podocopida</taxon>
        <taxon>Cypridocopina</taxon>
        <taxon>Cypridoidea</taxon>
        <taxon>Cyprididae</taxon>
        <taxon>Notodromas</taxon>
    </lineage>
</organism>
<sequence>MEVFGTENGESEEFPGQLLHQAALWDNDELVRDLLQGEFRGHVNAPDSWGRTALHAAAVNVDSRALRVLLEAGGNPNIHCGPRGEFRTPLHIASEHGHRANVEILLKFGADFLLRDGNGLTAYDLAEQGGHHDCLAKLRIAAATVESRKKEVHEKLRAAAEAKDVASVKSLLCEVTGKLETVEIVNAAPNGTNTLLFKACEDGCKELVKILLESGADCRSHPVTKYSPLYISCYYGRKEIVEILLQRFPQLIQSTTVEKWTPLHACCINGHSGILDMLLRHKYPEDLSRVFVKRLPGEKRTVAYRLAFDVNARDVSGQTILYQACVLGNQKLVDTILKFKAPTVNSEETVQQNIEEIKAPKRKDSAALVGVKPWNSGEDVDGTSPTRKRISDGIQALISRLHIGKTNNGGLKNESDWISPVNLDEYCNSGTETCLHVAVKARNSGIAAALLAAGADPNARLHLAEEDRRSSSEEGLIFTGSNALVEACRFRDIGMIDLLLKHGARDDDCKAFFVAAAGKDEIVMAKLLALKSHADPDYKINRRGMITGPGVLAPYSSVMPTTAVMINWHNQRGMKYLKDNWLVEASLALNPRLKLNAFTNVAFSLAALTRLDISSNGLTSLPDVVFQLPSLKLLNASQNKISCLPSTISILTERPQTRSSRLWRDSGATPVVPGTLKEYCLPVLEELLLSFNQLDSVPEAVFKLPSLVLLDISNNKISELPFAMWTAPRLRDLNASWNLLSDVPSTPKKAEMKSGGGPKRSRSVENIFAAPEFRLSKEIVIDDLPGDLAQEETDSLSEAELGFLVFRDAGNVKTLPLMHHSLWRTRVEILDEPVWESVDMAGKVSQITNLNLSHNEFHRLPLGLACLAVSLQRLNLSFNGLTDVGPSFAYPASIRQLDLAQNRIHEWMSNQTDFDYVGCYASPEFQKPAKGKGKGNVGVCAHKMHRRLENLRTLVLSDNYLSKIVVASDDSDSVSSGDMEIIHPFEDSPMDVSLIAVRAVGMKSRLLFPNLTMLDVSNNRLHSIPPSIQDWTGLSVLNISGNSDITELPPEMGLLNRLWNLNCRGCGLQDPLRSMIDSRKYRTLDIIGYLRSILEDARPYARMKLMVVGVQGIGKTTLLECLRSESGSMSSLGHPFGTKMRKPDHWGRRMGHRGMTTMKTNRGTTLSTVGVDIADWVYEKREKAPKGGVAPPSFGPVAFRTWDFGGQQEYYATHQYFLSRRSLYLVAWRITDGEVGVRDLHQWLINIQARAPNSPVIIVGTHADLIQEAFPPSYSEHLQSLIRTRFIGLVDADKVGLPRVVDSLQISCKTKQNVRLLCNLIYDTAFSLRSSASSSGSGTSSSTGGSSGAIGGAQLGRPRLLEQKIPATYLALEDVIGVIAAERRKGGEDPVLTTREYRSLVTKQMKSRFGMAFRDGAELNQATAFLHENGVLLHYDDSTLKDLYFLDPQWLCDMLAHVVTIREINPFAKNGLMKLNDLAHLFRSSQAALGTNPQRYIVSLLNKFELGLTWDTRTLLIPSLLPSEVQIRAGIPGCEVRIPVRSRAWAIKRSNVEKKSVENEDDSCSPHLPPAVIIAKEEKPGTSALLLSHQSDNERIMRRLVLVSYFPSGFWSRLTARMLGDDSVMQIIRGYFDAPHEVLQDSNFSSVLDSPGEWVCWQTGIELKYASTTLFLMREILPTMGYTPCNYRDYKFEIKQEDGWEELDISERCILEILLPNESVVIRRPASESPDHTAESGMNIQSAVLDPNPACATKLLALAVDHIDTLLEDWYPTLGTRFVHTSEGKFLVTRIIPCPKCVNEQIARDADEAPLLPSVGLDWLQLRLRSASPRALPRLSQDSIRSGDSGVGQDSDHSTSRVPSLEGNSRQASELGIQVEVPRQLPIYCVTVEECILRGYSEKSVSCLRHGELALSLLAPDTVFMDLGDKYLIRPEALKRDKLLGRGAFGFVFAATCSYQIPTSLSMMLSSSTSNADCSTLPVSSTTNSTTSLGMLGHRKLTTRYLDVALKMLEPVDPGSTSRQSAQSAYKAASSKWSRDPLQYACKAYCTARQELRVLSALRHPHIVALVGVSPSPLALVLELATLGALDDRLKDFKRSGDVLDTNTVCQTAVQVARALEYLHQQRIIYRDLKSENVLVWEFPRPFQRLDRHTAVTDSSSSVRIKLGDYGISRASLPTGTKGFGGTEGYMAPEILQFNGEEEYTEKVDCFSFAMFLYELITLKQPFEGSDSVKESILEGGRPPVTHRSTTQYPAYILDLMAACWSHQASKRPSASQIVSIATAPEFTHMVDVVSLETQKTVMSAALVAHSDCLKYGAGKEQVDEAKQWASLWISRCGCAVDVLSFANEKNGGPGFVDYVGLTDVGDAITAIEAVDDLIWCGDLRGTLHVYCATRCTHVFDYTLEPDAPEPSPVRCMVHIQTLHRVGVALGNGRLFLCRSDVRPSSPTRGEGLFIMTELAGGPSGTLFSLSSRILSETEAQLWCGQGRGMVSVFTLRSGMVTSQETLEHSNPLIDQVDVLHIVTHSYAPETATNDFVWTYVYPGCIVYQWDTRTNSISGQLDCSKLAPCSESLKSIAIDEHLSPGRCQVTSMAVINSELYIGTTWGCLIVANAESMRPVTVFRPFEEDLCVIKPMKFSSAIVEVSSEDKAVPEETKQPQSVIATVGKGYRSLIPRYTGVPVASTETAYKRDIYAILWRVDDWLPDFY</sequence>
<dbReference type="Gene3D" id="1.10.10.2200">
    <property type="match status" value="1"/>
</dbReference>
<dbReference type="EC" id="2.7.11.1" evidence="2"/>
<dbReference type="Gene3D" id="1.25.40.20">
    <property type="entry name" value="Ankyrin repeat-containing domain"/>
    <property type="match status" value="3"/>
</dbReference>
<dbReference type="PRINTS" id="PR00449">
    <property type="entry name" value="RASTRNSFRMNG"/>
</dbReference>
<dbReference type="InterPro" id="IPR008271">
    <property type="entry name" value="Ser/Thr_kinase_AS"/>
</dbReference>
<dbReference type="SUPFAM" id="SSF52058">
    <property type="entry name" value="L domain-like"/>
    <property type="match status" value="1"/>
</dbReference>
<evidence type="ECO:0000259" key="15">
    <source>
        <dbReference type="PROSITE" id="PS50011"/>
    </source>
</evidence>
<dbReference type="GO" id="GO:0005524">
    <property type="term" value="F:ATP binding"/>
    <property type="evidence" value="ECO:0007669"/>
    <property type="project" value="UniProtKB-KW"/>
</dbReference>
<dbReference type="InterPro" id="IPR032675">
    <property type="entry name" value="LRR_dom_sf"/>
</dbReference>
<dbReference type="PROSITE" id="PS50011">
    <property type="entry name" value="PROTEIN_KINASE_DOM"/>
    <property type="match status" value="1"/>
</dbReference>
<comment type="catalytic activity">
    <reaction evidence="12">
        <text>L-seryl-[protein] + ATP = O-phospho-L-seryl-[protein] + ADP + H(+)</text>
        <dbReference type="Rhea" id="RHEA:17989"/>
        <dbReference type="Rhea" id="RHEA-COMP:9863"/>
        <dbReference type="Rhea" id="RHEA-COMP:11604"/>
        <dbReference type="ChEBI" id="CHEBI:15378"/>
        <dbReference type="ChEBI" id="CHEBI:29999"/>
        <dbReference type="ChEBI" id="CHEBI:30616"/>
        <dbReference type="ChEBI" id="CHEBI:83421"/>
        <dbReference type="ChEBI" id="CHEBI:456216"/>
        <dbReference type="EC" id="2.7.11.1"/>
    </reaction>
</comment>
<feature type="repeat" description="ANK" evidence="13">
    <location>
        <begin position="85"/>
        <end position="117"/>
    </location>
</feature>
<evidence type="ECO:0000256" key="9">
    <source>
        <dbReference type="ARBA" id="ARBA00022840"/>
    </source>
</evidence>
<dbReference type="Gene3D" id="1.10.510.10">
    <property type="entry name" value="Transferase(Phosphotransferase) domain 1"/>
    <property type="match status" value="1"/>
</dbReference>
<dbReference type="SUPFAM" id="SSF56112">
    <property type="entry name" value="Protein kinase-like (PK-like)"/>
    <property type="match status" value="1"/>
</dbReference>
<gene>
    <name evidence="17" type="ORF">NMOB1V02_LOCUS4410</name>
</gene>
<dbReference type="InterPro" id="IPR027417">
    <property type="entry name" value="P-loop_NTPase"/>
</dbReference>
<evidence type="ECO:0000256" key="10">
    <source>
        <dbReference type="ARBA" id="ARBA00023043"/>
    </source>
</evidence>
<dbReference type="SUPFAM" id="SSF52540">
    <property type="entry name" value="P-loop containing nucleoside triphosphate hydrolases"/>
    <property type="match status" value="1"/>
</dbReference>
<dbReference type="PROSITE" id="PS00108">
    <property type="entry name" value="PROTEIN_KINASE_ST"/>
    <property type="match status" value="1"/>
</dbReference>
<evidence type="ECO:0000256" key="2">
    <source>
        <dbReference type="ARBA" id="ARBA00012513"/>
    </source>
</evidence>
<dbReference type="InterPro" id="IPR001611">
    <property type="entry name" value="Leu-rich_rpt"/>
</dbReference>
<dbReference type="Pfam" id="PF00069">
    <property type="entry name" value="Pkinase"/>
    <property type="match status" value="1"/>
</dbReference>
<keyword evidence="6" id="KW-0677">Repeat</keyword>
<evidence type="ECO:0000256" key="8">
    <source>
        <dbReference type="ARBA" id="ARBA00022777"/>
    </source>
</evidence>
<feature type="domain" description="Protein kinase" evidence="15">
    <location>
        <begin position="1934"/>
        <end position="2283"/>
    </location>
</feature>
<keyword evidence="9" id="KW-0067">ATP-binding</keyword>
<evidence type="ECO:0000256" key="6">
    <source>
        <dbReference type="ARBA" id="ARBA00022737"/>
    </source>
</evidence>
<evidence type="ECO:0000256" key="1">
    <source>
        <dbReference type="ARBA" id="ARBA00001946"/>
    </source>
</evidence>
<dbReference type="GO" id="GO:0009966">
    <property type="term" value="P:regulation of signal transduction"/>
    <property type="evidence" value="ECO:0007669"/>
    <property type="project" value="UniProtKB-ARBA"/>
</dbReference>
<feature type="repeat" description="ANK" evidence="13">
    <location>
        <begin position="430"/>
        <end position="462"/>
    </location>
</feature>
<dbReference type="Gene3D" id="3.80.10.10">
    <property type="entry name" value="Ribonuclease Inhibitor"/>
    <property type="match status" value="4"/>
</dbReference>
<dbReference type="SUPFAM" id="SSF50998">
    <property type="entry name" value="Quinoprotein alcohol dehydrogenase-like"/>
    <property type="match status" value="1"/>
</dbReference>
<reference evidence="17" key="1">
    <citation type="submission" date="2020-11" db="EMBL/GenBank/DDBJ databases">
        <authorList>
            <person name="Tran Van P."/>
        </authorList>
    </citation>
    <scope>NUCLEOTIDE SEQUENCE</scope>
</reference>
<keyword evidence="4" id="KW-0433">Leucine-rich repeat</keyword>
<keyword evidence="5" id="KW-0808">Transferase</keyword>
<dbReference type="InterPro" id="IPR000719">
    <property type="entry name" value="Prot_kinase_dom"/>
</dbReference>
<dbReference type="SUPFAM" id="SSF48403">
    <property type="entry name" value="Ankyrin repeat"/>
    <property type="match status" value="2"/>
</dbReference>
<dbReference type="PROSITE" id="PS50088">
    <property type="entry name" value="ANK_REPEAT"/>
    <property type="match status" value="3"/>
</dbReference>
<feature type="domain" description="Roc" evidence="16">
    <location>
        <begin position="1096"/>
        <end position="1328"/>
    </location>
</feature>
<accession>A0A7R9BLW3</accession>
<dbReference type="InterPro" id="IPR002110">
    <property type="entry name" value="Ankyrin_rpt"/>
</dbReference>
<dbReference type="Pfam" id="PF13857">
    <property type="entry name" value="Ank_5"/>
    <property type="match status" value="1"/>
</dbReference>
<dbReference type="PROSITE" id="PS51450">
    <property type="entry name" value="LRR"/>
    <property type="match status" value="3"/>
</dbReference>
<dbReference type="InterPro" id="IPR036770">
    <property type="entry name" value="Ankyrin_rpt-contain_sf"/>
</dbReference>
<dbReference type="PROSITE" id="PS50297">
    <property type="entry name" value="ANK_REP_REGION"/>
    <property type="match status" value="2"/>
</dbReference>
<dbReference type="GO" id="GO:0005737">
    <property type="term" value="C:cytoplasm"/>
    <property type="evidence" value="ECO:0007669"/>
    <property type="project" value="UniProtKB-ARBA"/>
</dbReference>
<dbReference type="Pfam" id="PF12799">
    <property type="entry name" value="LRR_4"/>
    <property type="match status" value="1"/>
</dbReference>